<dbReference type="AlphaFoldDB" id="A0A8T0A5E2"/>
<comment type="caution">
    <text evidence="2">The sequence shown here is derived from an EMBL/GenBank/DDBJ whole genome shotgun (WGS) entry which is preliminary data.</text>
</comment>
<evidence type="ECO:0000313" key="3">
    <source>
        <dbReference type="Proteomes" id="UP000606274"/>
    </source>
</evidence>
<sequence length="161" mass="17592">MPFGRQKSGYGLVNGHNGLNIPSTTPSFNLTFSIKETFDAALANNNSPQFAAKSTNIRGQVEPLLRRSFTNFKRMDIVKFRNGSTITESNLYMNPSDPNVTLEQVKSVFLGGLSSFNFTVDPNSVSVTLGNSIPPAIASSLSMIWMSVLTLLLSISLHFEL</sequence>
<gene>
    <name evidence="2" type="ORF">HF521_015415</name>
</gene>
<dbReference type="SUPFAM" id="SSF82671">
    <property type="entry name" value="SEA domain"/>
    <property type="match status" value="1"/>
</dbReference>
<protein>
    <recommendedName>
        <fullName evidence="1">SEA domain-containing protein</fullName>
    </recommendedName>
</protein>
<proteinExistence type="predicted"/>
<dbReference type="EMBL" id="JABFDY010000028">
    <property type="protein sequence ID" value="KAF7687022.1"/>
    <property type="molecule type" value="Genomic_DNA"/>
</dbReference>
<name>A0A8T0A5E2_SILME</name>
<keyword evidence="3" id="KW-1185">Reference proteome</keyword>
<organism evidence="2 3">
    <name type="scientific">Silurus meridionalis</name>
    <name type="common">Southern catfish</name>
    <name type="synonym">Silurus soldatovi meridionalis</name>
    <dbReference type="NCBI Taxonomy" id="175797"/>
    <lineage>
        <taxon>Eukaryota</taxon>
        <taxon>Metazoa</taxon>
        <taxon>Chordata</taxon>
        <taxon>Craniata</taxon>
        <taxon>Vertebrata</taxon>
        <taxon>Euteleostomi</taxon>
        <taxon>Actinopterygii</taxon>
        <taxon>Neopterygii</taxon>
        <taxon>Teleostei</taxon>
        <taxon>Ostariophysi</taxon>
        <taxon>Siluriformes</taxon>
        <taxon>Siluridae</taxon>
        <taxon>Silurus</taxon>
    </lineage>
</organism>
<dbReference type="Proteomes" id="UP000606274">
    <property type="component" value="Unassembled WGS sequence"/>
</dbReference>
<feature type="domain" description="SEA" evidence="1">
    <location>
        <begin position="24"/>
        <end position="132"/>
    </location>
</feature>
<dbReference type="InterPro" id="IPR036364">
    <property type="entry name" value="SEA_dom_sf"/>
</dbReference>
<dbReference type="PROSITE" id="PS50024">
    <property type="entry name" value="SEA"/>
    <property type="match status" value="1"/>
</dbReference>
<dbReference type="InterPro" id="IPR000082">
    <property type="entry name" value="SEA_dom"/>
</dbReference>
<evidence type="ECO:0000259" key="1">
    <source>
        <dbReference type="PROSITE" id="PS50024"/>
    </source>
</evidence>
<dbReference type="Pfam" id="PF01390">
    <property type="entry name" value="SEA"/>
    <property type="match status" value="1"/>
</dbReference>
<dbReference type="Gene3D" id="3.30.70.960">
    <property type="entry name" value="SEA domain"/>
    <property type="match status" value="1"/>
</dbReference>
<reference evidence="2" key="1">
    <citation type="submission" date="2020-08" db="EMBL/GenBank/DDBJ databases">
        <title>Chromosome-level assembly of Southern catfish (Silurus meridionalis) provides insights into visual adaptation to the nocturnal and benthic lifestyles.</title>
        <authorList>
            <person name="Zhang Y."/>
            <person name="Wang D."/>
            <person name="Peng Z."/>
        </authorList>
    </citation>
    <scope>NUCLEOTIDE SEQUENCE</scope>
    <source>
        <strain evidence="2">SWU-2019-XX</strain>
        <tissue evidence="2">Muscle</tissue>
    </source>
</reference>
<evidence type="ECO:0000313" key="2">
    <source>
        <dbReference type="EMBL" id="KAF7687022.1"/>
    </source>
</evidence>
<accession>A0A8T0A5E2</accession>